<feature type="signal peptide" evidence="2">
    <location>
        <begin position="1"/>
        <end position="18"/>
    </location>
</feature>
<keyword evidence="1" id="KW-1133">Transmembrane helix</keyword>
<keyword evidence="1" id="KW-0472">Membrane</keyword>
<evidence type="ECO:0000313" key="4">
    <source>
        <dbReference type="Proteomes" id="UP000249130"/>
    </source>
</evidence>
<dbReference type="Proteomes" id="UP000249130">
    <property type="component" value="Unassembled WGS sequence"/>
</dbReference>
<evidence type="ECO:0008006" key="5">
    <source>
        <dbReference type="Google" id="ProtNLM"/>
    </source>
</evidence>
<dbReference type="EMBL" id="NPEX01000363">
    <property type="protein sequence ID" value="RAI38405.1"/>
    <property type="molecule type" value="Genomic_DNA"/>
</dbReference>
<gene>
    <name evidence="3" type="ORF">CH341_27905</name>
</gene>
<comment type="caution">
    <text evidence="3">The sequence shown here is derived from an EMBL/GenBank/DDBJ whole genome shotgun (WGS) entry which is preliminary data.</text>
</comment>
<evidence type="ECO:0000256" key="2">
    <source>
        <dbReference type="SAM" id="SignalP"/>
    </source>
</evidence>
<name>A0A327KLR0_9BRAD</name>
<feature type="chain" id="PRO_5016341112" description="Pentapeptide repeat-containing protein" evidence="2">
    <location>
        <begin position="19"/>
        <end position="740"/>
    </location>
</feature>
<evidence type="ECO:0000256" key="1">
    <source>
        <dbReference type="SAM" id="Phobius"/>
    </source>
</evidence>
<protein>
    <recommendedName>
        <fullName evidence="5">Pentapeptide repeat-containing protein</fullName>
    </recommendedName>
</protein>
<evidence type="ECO:0000313" key="3">
    <source>
        <dbReference type="EMBL" id="RAI38405.1"/>
    </source>
</evidence>
<keyword evidence="1" id="KW-0812">Transmembrane</keyword>
<keyword evidence="2" id="KW-0732">Signal</keyword>
<sequence length="740" mass="80156">MIVGLALAALSAAGLAAAQDAAAPGQVKTNFDRIVACLSEGNEVVMAPQPACVPRQAGDAVADKAGMPLGERDWARVCGNGADPRKLPSDIVKRLAREAGIAPTGIRIVGALFCDGLDLAGVDLPYSLVLDRSVFNGLLDARNLRVKGDLSLEYAVLFETFRLNRARVEGSVYLGGSFIRKLRAYDTHVQGSWQHKSAIVFLDAHMIRLAVSGDLDMSRSAFSRLWIQSSRIGGTLGLDETEARCAYHINGSTVGDLTAHRAGFGRVVTIGTGPLATRYPWWRHAVEGRPATYTQTLFRSAAIAALADQERRRVALPDLPADENALLRGCRQEAEALPNGSTRTAGIEGVAGSRYLEFYVFDTTVQASLCLTAFNWGTPRDGEVPDPHHPVTILALNGSKVDGNLVIDLWGDDPALRTVPRGHPAFDRVSELHKFEAIGLSATAAIYNFADQVRPYVTYLDGLRFGRIHKARPACGVDYGARLASQVELPSVDEVLRWLDKNKAPSSQPFLAFVEGFEKAGADANELRVQRRNLDLCDRVVRWLPFVEGLCPAGKRTLPAESPDRSNGTVQAGFGSVVSAVADLVGTAFSVMLWALADHGLRPGKVVWWVAGVLLCFWLLFRFGLGVVGFEPSGAPRTATRLWPVGLLFLFDRLIPLYKIREEHYAIAHYYRLASADDAAATDTAADAAPREAVLRGRKVAVQVVDEAVQARIEKLLVALRVIGVVLTIFLLAALNSLTR</sequence>
<keyword evidence="4" id="KW-1185">Reference proteome</keyword>
<feature type="transmembrane region" description="Helical" evidence="1">
    <location>
        <begin position="606"/>
        <end position="630"/>
    </location>
</feature>
<dbReference type="AlphaFoldDB" id="A0A327KLR0"/>
<organism evidence="3 4">
    <name type="scientific">Rhodoplanes roseus</name>
    <dbReference type="NCBI Taxonomy" id="29409"/>
    <lineage>
        <taxon>Bacteria</taxon>
        <taxon>Pseudomonadati</taxon>
        <taxon>Pseudomonadota</taxon>
        <taxon>Alphaproteobacteria</taxon>
        <taxon>Hyphomicrobiales</taxon>
        <taxon>Nitrobacteraceae</taxon>
        <taxon>Rhodoplanes</taxon>
    </lineage>
</organism>
<feature type="transmembrane region" description="Helical" evidence="1">
    <location>
        <begin position="572"/>
        <end position="594"/>
    </location>
</feature>
<proteinExistence type="predicted"/>
<feature type="transmembrane region" description="Helical" evidence="1">
    <location>
        <begin position="716"/>
        <end position="735"/>
    </location>
</feature>
<reference evidence="3 4" key="1">
    <citation type="submission" date="2017-07" db="EMBL/GenBank/DDBJ databases">
        <title>Draft Genome Sequences of Select Purple Nonsulfur Bacteria.</title>
        <authorList>
            <person name="Lasarre B."/>
            <person name="Mckinlay J.B."/>
        </authorList>
    </citation>
    <scope>NUCLEOTIDE SEQUENCE [LARGE SCALE GENOMIC DNA]</scope>
    <source>
        <strain evidence="3 4">DSM 5909</strain>
    </source>
</reference>
<accession>A0A327KLR0</accession>